<keyword evidence="9" id="KW-0819">tRNA processing</keyword>
<accession>A0A1F5GB40</accession>
<evidence type="ECO:0000256" key="2">
    <source>
        <dbReference type="ARBA" id="ARBA00010183"/>
    </source>
</evidence>
<evidence type="ECO:0000256" key="9">
    <source>
        <dbReference type="HAMAP-Rule" id="MF_00104"/>
    </source>
</evidence>
<comment type="caution">
    <text evidence="12">The sequence shown here is derived from an EMBL/GenBank/DDBJ whole genome shotgun (WGS) entry which is preliminary data.</text>
</comment>
<dbReference type="GO" id="GO:0046872">
    <property type="term" value="F:metal ion binding"/>
    <property type="evidence" value="ECO:0007669"/>
    <property type="project" value="UniProtKB-KW"/>
</dbReference>
<keyword evidence="7 9" id="KW-0378">Hydrolase</keyword>
<dbReference type="SMART" id="SM00358">
    <property type="entry name" value="DSRM"/>
    <property type="match status" value="1"/>
</dbReference>
<gene>
    <name evidence="9" type="primary">rnc</name>
    <name evidence="12" type="ORF">A2693_04435</name>
</gene>
<name>A0A1F5GB40_9BACT</name>
<feature type="active site" evidence="9">
    <location>
        <position position="56"/>
    </location>
</feature>
<comment type="function">
    <text evidence="9">Digests double-stranded RNA. Involved in the processing of primary rRNA transcript to yield the immediate precursors to the large and small rRNAs (23S and 16S). Processes some mRNAs, and tRNAs when they are encoded in the rRNA operon. Processes pre-crRNA and tracrRNA of type II CRISPR loci if present in the organism.</text>
</comment>
<evidence type="ECO:0000256" key="3">
    <source>
        <dbReference type="ARBA" id="ARBA00022552"/>
    </source>
</evidence>
<dbReference type="PROSITE" id="PS50142">
    <property type="entry name" value="RNASE_3_2"/>
    <property type="match status" value="1"/>
</dbReference>
<dbReference type="SMART" id="SM00535">
    <property type="entry name" value="RIBOc"/>
    <property type="match status" value="1"/>
</dbReference>
<evidence type="ECO:0000256" key="4">
    <source>
        <dbReference type="ARBA" id="ARBA00022664"/>
    </source>
</evidence>
<keyword evidence="5 9" id="KW-0540">Nuclease</keyword>
<feature type="domain" description="DRBM" evidence="10">
    <location>
        <begin position="165"/>
        <end position="233"/>
    </location>
</feature>
<comment type="cofactor">
    <cofactor evidence="9">
        <name>Mg(2+)</name>
        <dbReference type="ChEBI" id="CHEBI:18420"/>
    </cofactor>
</comment>
<dbReference type="EC" id="3.1.26.3" evidence="9"/>
<dbReference type="HAMAP" id="MF_00104">
    <property type="entry name" value="RNase_III"/>
    <property type="match status" value="1"/>
</dbReference>
<evidence type="ECO:0000256" key="6">
    <source>
        <dbReference type="ARBA" id="ARBA00022759"/>
    </source>
</evidence>
<feature type="binding site" evidence="9">
    <location>
        <position position="52"/>
    </location>
    <ligand>
        <name>Mg(2+)</name>
        <dbReference type="ChEBI" id="CHEBI:18420"/>
    </ligand>
</feature>
<evidence type="ECO:0000313" key="13">
    <source>
        <dbReference type="Proteomes" id="UP000178577"/>
    </source>
</evidence>
<dbReference type="SUPFAM" id="SSF54768">
    <property type="entry name" value="dsRNA-binding domain-like"/>
    <property type="match status" value="1"/>
</dbReference>
<feature type="domain" description="RNase III" evidence="11">
    <location>
        <begin position="10"/>
        <end position="139"/>
    </location>
</feature>
<dbReference type="PANTHER" id="PTHR11207">
    <property type="entry name" value="RIBONUCLEASE III"/>
    <property type="match status" value="1"/>
</dbReference>
<dbReference type="GO" id="GO:0010468">
    <property type="term" value="P:regulation of gene expression"/>
    <property type="evidence" value="ECO:0007669"/>
    <property type="project" value="TreeGrafter"/>
</dbReference>
<dbReference type="PANTHER" id="PTHR11207:SF0">
    <property type="entry name" value="RIBONUCLEASE 3"/>
    <property type="match status" value="1"/>
</dbReference>
<dbReference type="Gene3D" id="3.30.160.20">
    <property type="match status" value="1"/>
</dbReference>
<evidence type="ECO:0000256" key="1">
    <source>
        <dbReference type="ARBA" id="ARBA00000109"/>
    </source>
</evidence>
<keyword evidence="8 9" id="KW-0694">RNA-binding</keyword>
<dbReference type="EMBL" id="MFAY01000018">
    <property type="protein sequence ID" value="OGD89103.1"/>
    <property type="molecule type" value="Genomic_DNA"/>
</dbReference>
<dbReference type="GO" id="GO:0003725">
    <property type="term" value="F:double-stranded RNA binding"/>
    <property type="evidence" value="ECO:0007669"/>
    <property type="project" value="TreeGrafter"/>
</dbReference>
<comment type="catalytic activity">
    <reaction evidence="1 9">
        <text>Endonucleolytic cleavage to 5'-phosphomonoester.</text>
        <dbReference type="EC" id="3.1.26.3"/>
    </reaction>
</comment>
<evidence type="ECO:0000256" key="5">
    <source>
        <dbReference type="ARBA" id="ARBA00022722"/>
    </source>
</evidence>
<keyword evidence="9" id="KW-0479">Metal-binding</keyword>
<dbReference type="Pfam" id="PF14622">
    <property type="entry name" value="Ribonucleas_3_3"/>
    <property type="match status" value="1"/>
</dbReference>
<dbReference type="Proteomes" id="UP000178577">
    <property type="component" value="Unassembled WGS sequence"/>
</dbReference>
<dbReference type="PROSITE" id="PS50137">
    <property type="entry name" value="DS_RBD"/>
    <property type="match status" value="1"/>
</dbReference>
<keyword evidence="9" id="KW-0460">Magnesium</keyword>
<comment type="similarity">
    <text evidence="2">Belongs to the ribonuclease III family.</text>
</comment>
<feature type="active site" evidence="9">
    <location>
        <position position="128"/>
    </location>
</feature>
<dbReference type="GO" id="GO:0006397">
    <property type="term" value="P:mRNA processing"/>
    <property type="evidence" value="ECO:0007669"/>
    <property type="project" value="UniProtKB-UniRule"/>
</dbReference>
<dbReference type="FunFam" id="1.10.1520.10:FF:000001">
    <property type="entry name" value="Ribonuclease 3"/>
    <property type="match status" value="1"/>
</dbReference>
<dbReference type="GO" id="GO:0019843">
    <property type="term" value="F:rRNA binding"/>
    <property type="evidence" value="ECO:0007669"/>
    <property type="project" value="UniProtKB-KW"/>
</dbReference>
<feature type="binding site" evidence="9">
    <location>
        <position position="128"/>
    </location>
    <ligand>
        <name>Mg(2+)</name>
        <dbReference type="ChEBI" id="CHEBI:18420"/>
    </ligand>
</feature>
<keyword evidence="3 9" id="KW-0698">rRNA processing</keyword>
<sequence length="233" mass="25957">MKTSSKWPDFNSLETKIAINFKNPSLLKNAFVHRSYLNEKKDFKGISNERLEFLGDSVLSLVVSRFLYETLPQSSEGNLTKLRASLVRTETLSKIGQSLSLGNYLLLSKGEEETGGRENTSILANTFEALIGAIYLDQGLQNAQSLIEKTILKKWKELAKSAVSDNKSKLQEISQRKFRVSPNYKLLESWGPDHARQFKLGVYIAEKLTGTGIGKNKQEAAQEAAGAALSRLK</sequence>
<dbReference type="InterPro" id="IPR000999">
    <property type="entry name" value="RNase_III_dom"/>
</dbReference>
<organism evidence="12 13">
    <name type="scientific">Candidatus Curtissbacteria bacterium RIFCSPHIGHO2_01_FULL_40_12</name>
    <dbReference type="NCBI Taxonomy" id="1797710"/>
    <lineage>
        <taxon>Bacteria</taxon>
        <taxon>Candidatus Curtissiibacteriota</taxon>
    </lineage>
</organism>
<keyword evidence="4 9" id="KW-0507">mRNA processing</keyword>
<dbReference type="AlphaFoldDB" id="A0A1F5GB40"/>
<dbReference type="CDD" id="cd00593">
    <property type="entry name" value="RIBOc"/>
    <property type="match status" value="1"/>
</dbReference>
<dbReference type="GO" id="GO:0004525">
    <property type="term" value="F:ribonuclease III activity"/>
    <property type="evidence" value="ECO:0007669"/>
    <property type="project" value="UniProtKB-UniRule"/>
</dbReference>
<dbReference type="GO" id="GO:0008033">
    <property type="term" value="P:tRNA processing"/>
    <property type="evidence" value="ECO:0007669"/>
    <property type="project" value="UniProtKB-KW"/>
</dbReference>
<dbReference type="GO" id="GO:0005737">
    <property type="term" value="C:cytoplasm"/>
    <property type="evidence" value="ECO:0007669"/>
    <property type="project" value="UniProtKB-SubCell"/>
</dbReference>
<evidence type="ECO:0000259" key="11">
    <source>
        <dbReference type="PROSITE" id="PS50142"/>
    </source>
</evidence>
<dbReference type="InterPro" id="IPR014720">
    <property type="entry name" value="dsRBD_dom"/>
</dbReference>
<dbReference type="Pfam" id="PF00035">
    <property type="entry name" value="dsrm"/>
    <property type="match status" value="1"/>
</dbReference>
<comment type="subunit">
    <text evidence="9">Homodimer.</text>
</comment>
<evidence type="ECO:0000256" key="7">
    <source>
        <dbReference type="ARBA" id="ARBA00022801"/>
    </source>
</evidence>
<evidence type="ECO:0000259" key="10">
    <source>
        <dbReference type="PROSITE" id="PS50137"/>
    </source>
</evidence>
<feature type="binding site" evidence="9">
    <location>
        <position position="125"/>
    </location>
    <ligand>
        <name>Mg(2+)</name>
        <dbReference type="ChEBI" id="CHEBI:18420"/>
    </ligand>
</feature>
<dbReference type="InterPro" id="IPR036389">
    <property type="entry name" value="RNase_III_sf"/>
</dbReference>
<dbReference type="NCBIfam" id="TIGR02191">
    <property type="entry name" value="RNaseIII"/>
    <property type="match status" value="1"/>
</dbReference>
<dbReference type="GO" id="GO:0006364">
    <property type="term" value="P:rRNA processing"/>
    <property type="evidence" value="ECO:0007669"/>
    <property type="project" value="UniProtKB-UniRule"/>
</dbReference>
<evidence type="ECO:0000313" key="12">
    <source>
        <dbReference type="EMBL" id="OGD89103.1"/>
    </source>
</evidence>
<protein>
    <recommendedName>
        <fullName evidence="9">Ribonuclease 3</fullName>
        <ecNumber evidence="9">3.1.26.3</ecNumber>
    </recommendedName>
    <alternativeName>
        <fullName evidence="9">Ribonuclease III</fullName>
        <shortName evidence="9">RNase III</shortName>
    </alternativeName>
</protein>
<reference evidence="12 13" key="1">
    <citation type="journal article" date="2016" name="Nat. Commun.">
        <title>Thousands of microbial genomes shed light on interconnected biogeochemical processes in an aquifer system.</title>
        <authorList>
            <person name="Anantharaman K."/>
            <person name="Brown C.T."/>
            <person name="Hug L.A."/>
            <person name="Sharon I."/>
            <person name="Castelle C.J."/>
            <person name="Probst A.J."/>
            <person name="Thomas B.C."/>
            <person name="Singh A."/>
            <person name="Wilkins M.J."/>
            <person name="Karaoz U."/>
            <person name="Brodie E.L."/>
            <person name="Williams K.H."/>
            <person name="Hubbard S.S."/>
            <person name="Banfield J.F."/>
        </authorList>
    </citation>
    <scope>NUCLEOTIDE SEQUENCE [LARGE SCALE GENOMIC DNA]</scope>
</reference>
<dbReference type="SUPFAM" id="SSF69065">
    <property type="entry name" value="RNase III domain-like"/>
    <property type="match status" value="1"/>
</dbReference>
<dbReference type="PROSITE" id="PS00517">
    <property type="entry name" value="RNASE_3_1"/>
    <property type="match status" value="1"/>
</dbReference>
<dbReference type="Gene3D" id="1.10.1520.10">
    <property type="entry name" value="Ribonuclease III domain"/>
    <property type="match status" value="1"/>
</dbReference>
<comment type="subcellular location">
    <subcellularLocation>
        <location evidence="9">Cytoplasm</location>
    </subcellularLocation>
</comment>
<keyword evidence="9" id="KW-0699">rRNA-binding</keyword>
<dbReference type="InterPro" id="IPR011907">
    <property type="entry name" value="RNase_III"/>
</dbReference>
<keyword evidence="6 9" id="KW-0255">Endonuclease</keyword>
<proteinExistence type="inferred from homology"/>
<evidence type="ECO:0000256" key="8">
    <source>
        <dbReference type="ARBA" id="ARBA00022884"/>
    </source>
</evidence>
<keyword evidence="9" id="KW-0963">Cytoplasm</keyword>
<dbReference type="CDD" id="cd10845">
    <property type="entry name" value="DSRM_RNAse_III_family"/>
    <property type="match status" value="1"/>
</dbReference>